<dbReference type="GeneID" id="89926518"/>
<dbReference type="InterPro" id="IPR038883">
    <property type="entry name" value="AN11006-like"/>
</dbReference>
<evidence type="ECO:0000313" key="2">
    <source>
        <dbReference type="Proteomes" id="UP001337655"/>
    </source>
</evidence>
<dbReference type="Proteomes" id="UP001337655">
    <property type="component" value="Unassembled WGS sequence"/>
</dbReference>
<organism evidence="1 2">
    <name type="scientific">Saxophila tyrrhenica</name>
    <dbReference type="NCBI Taxonomy" id="1690608"/>
    <lineage>
        <taxon>Eukaryota</taxon>
        <taxon>Fungi</taxon>
        <taxon>Dikarya</taxon>
        <taxon>Ascomycota</taxon>
        <taxon>Pezizomycotina</taxon>
        <taxon>Dothideomycetes</taxon>
        <taxon>Dothideomycetidae</taxon>
        <taxon>Mycosphaerellales</taxon>
        <taxon>Extremaceae</taxon>
        <taxon>Saxophila</taxon>
    </lineage>
</organism>
<dbReference type="PANTHER" id="PTHR42085:SF1">
    <property type="entry name" value="F-BOX DOMAIN-CONTAINING PROTEIN"/>
    <property type="match status" value="1"/>
</dbReference>
<dbReference type="RefSeq" id="XP_064659784.1">
    <property type="nucleotide sequence ID" value="XM_064802423.1"/>
</dbReference>
<dbReference type="AlphaFoldDB" id="A0AAV9PB88"/>
<proteinExistence type="predicted"/>
<accession>A0AAV9PB88</accession>
<evidence type="ECO:0000313" key="1">
    <source>
        <dbReference type="EMBL" id="KAK5170586.1"/>
    </source>
</evidence>
<dbReference type="PANTHER" id="PTHR42085">
    <property type="entry name" value="F-BOX DOMAIN-CONTAINING PROTEIN"/>
    <property type="match status" value="1"/>
</dbReference>
<reference evidence="1 2" key="1">
    <citation type="submission" date="2023-08" db="EMBL/GenBank/DDBJ databases">
        <title>Black Yeasts Isolated from many extreme environments.</title>
        <authorList>
            <person name="Coleine C."/>
            <person name="Stajich J.E."/>
            <person name="Selbmann L."/>
        </authorList>
    </citation>
    <scope>NUCLEOTIDE SEQUENCE [LARGE SCALE GENOMIC DNA]</scope>
    <source>
        <strain evidence="1 2">CCFEE 5935</strain>
    </source>
</reference>
<keyword evidence="2" id="KW-1185">Reference proteome</keyword>
<dbReference type="EMBL" id="JAVRRT010000007">
    <property type="protein sequence ID" value="KAK5170586.1"/>
    <property type="molecule type" value="Genomic_DNA"/>
</dbReference>
<comment type="caution">
    <text evidence="1">The sequence shown here is derived from an EMBL/GenBank/DDBJ whole genome shotgun (WGS) entry which is preliminary data.</text>
</comment>
<protein>
    <submittedName>
        <fullName evidence="1">Uncharacterized protein</fullName>
    </submittedName>
</protein>
<name>A0AAV9PB88_9PEZI</name>
<gene>
    <name evidence="1" type="ORF">LTR77_005174</name>
</gene>
<sequence length="276" mass="32658">MDGQDLPEQPPRQSHLLSLPAELRVQIFEYIFHDSTKDCGLIKQSGRLIIDDNYDPNKGLAPLLVCHQMYRDSVYLGLATTNFIIPNLFGDIPQRLSALRPKQIESVRNVTFMADARQFRKLMDWRQHPFDMANLQLDTLTIVLHRSSFWHYLFDYTEGIVKLLRKLQGVRRLVIVRNDARVKGSLKTWYNRLVGLILKVDHHQRYEVYPPCLEDVWWTWSFNKTEQTLSLEAKPSKPLVDEDVYFQTVLPLMEDLRDSVENEEWNPDPRSRYMYY</sequence>